<dbReference type="AlphaFoldDB" id="A0A5A7Q5M6"/>
<dbReference type="EMBL" id="BKCP01005850">
    <property type="protein sequence ID" value="GER40374.1"/>
    <property type="molecule type" value="Genomic_DNA"/>
</dbReference>
<protein>
    <submittedName>
        <fullName evidence="1">NADH-quinone oxidoreductase subunit G</fullName>
    </submittedName>
</protein>
<dbReference type="Proteomes" id="UP000325081">
    <property type="component" value="Unassembled WGS sequence"/>
</dbReference>
<evidence type="ECO:0000313" key="2">
    <source>
        <dbReference type="Proteomes" id="UP000325081"/>
    </source>
</evidence>
<comment type="caution">
    <text evidence="1">The sequence shown here is derived from an EMBL/GenBank/DDBJ whole genome shotgun (WGS) entry which is preliminary data.</text>
</comment>
<accession>A0A5A7Q5M6</accession>
<keyword evidence="2" id="KW-1185">Reference proteome</keyword>
<sequence length="110" mass="12141">MVVQMAGFGSGMGDGLSCNVSKSPNESGANNLCLHRMRGQTILVQPFRNINVPRNENYGGGTVLRSHIRKTPIRAPERCAMWFTFCRAKPPLKLPFKLADAWAASITCYI</sequence>
<reference evidence="2" key="1">
    <citation type="journal article" date="2019" name="Curr. Biol.">
        <title>Genome Sequence of Striga asiatica Provides Insight into the Evolution of Plant Parasitism.</title>
        <authorList>
            <person name="Yoshida S."/>
            <person name="Kim S."/>
            <person name="Wafula E.K."/>
            <person name="Tanskanen J."/>
            <person name="Kim Y.M."/>
            <person name="Honaas L."/>
            <person name="Yang Z."/>
            <person name="Spallek T."/>
            <person name="Conn C.E."/>
            <person name="Ichihashi Y."/>
            <person name="Cheong K."/>
            <person name="Cui S."/>
            <person name="Der J.P."/>
            <person name="Gundlach H."/>
            <person name="Jiao Y."/>
            <person name="Hori C."/>
            <person name="Ishida J.K."/>
            <person name="Kasahara H."/>
            <person name="Kiba T."/>
            <person name="Kim M.S."/>
            <person name="Koo N."/>
            <person name="Laohavisit A."/>
            <person name="Lee Y.H."/>
            <person name="Lumba S."/>
            <person name="McCourt P."/>
            <person name="Mortimer J.C."/>
            <person name="Mutuku J.M."/>
            <person name="Nomura T."/>
            <person name="Sasaki-Sekimoto Y."/>
            <person name="Seto Y."/>
            <person name="Wang Y."/>
            <person name="Wakatake T."/>
            <person name="Sakakibara H."/>
            <person name="Demura T."/>
            <person name="Yamaguchi S."/>
            <person name="Yoneyama K."/>
            <person name="Manabe R.I."/>
            <person name="Nelson D.C."/>
            <person name="Schulman A.H."/>
            <person name="Timko M.P."/>
            <person name="dePamphilis C.W."/>
            <person name="Choi D."/>
            <person name="Shirasu K."/>
        </authorList>
    </citation>
    <scope>NUCLEOTIDE SEQUENCE [LARGE SCALE GENOMIC DNA]</scope>
    <source>
        <strain evidence="2">cv. UVA1</strain>
    </source>
</reference>
<organism evidence="1 2">
    <name type="scientific">Striga asiatica</name>
    <name type="common">Asiatic witchweed</name>
    <name type="synonym">Buchnera asiatica</name>
    <dbReference type="NCBI Taxonomy" id="4170"/>
    <lineage>
        <taxon>Eukaryota</taxon>
        <taxon>Viridiplantae</taxon>
        <taxon>Streptophyta</taxon>
        <taxon>Embryophyta</taxon>
        <taxon>Tracheophyta</taxon>
        <taxon>Spermatophyta</taxon>
        <taxon>Magnoliopsida</taxon>
        <taxon>eudicotyledons</taxon>
        <taxon>Gunneridae</taxon>
        <taxon>Pentapetalae</taxon>
        <taxon>asterids</taxon>
        <taxon>lamiids</taxon>
        <taxon>Lamiales</taxon>
        <taxon>Orobanchaceae</taxon>
        <taxon>Buchnereae</taxon>
        <taxon>Striga</taxon>
    </lineage>
</organism>
<gene>
    <name evidence="1" type="ORF">STAS_17051</name>
</gene>
<name>A0A5A7Q5M6_STRAF</name>
<evidence type="ECO:0000313" key="1">
    <source>
        <dbReference type="EMBL" id="GER40374.1"/>
    </source>
</evidence>
<proteinExistence type="predicted"/>